<dbReference type="SUPFAM" id="SSF57938">
    <property type="entry name" value="DnaJ/Hsp40 cysteine-rich domain"/>
    <property type="match status" value="1"/>
</dbReference>
<dbReference type="InterPro" id="IPR036410">
    <property type="entry name" value="HSP_DnaJ_Cys-rich_dom_sf"/>
</dbReference>
<dbReference type="GO" id="GO:0031072">
    <property type="term" value="F:heat shock protein binding"/>
    <property type="evidence" value="ECO:0007669"/>
    <property type="project" value="InterPro"/>
</dbReference>
<evidence type="ECO:0000313" key="3">
    <source>
        <dbReference type="EMBL" id="KAJ6816042.1"/>
    </source>
</evidence>
<dbReference type="EMBL" id="JANAVB010028398">
    <property type="protein sequence ID" value="KAJ6816042.1"/>
    <property type="molecule type" value="Genomic_DNA"/>
</dbReference>
<feature type="domain" description="CR-type" evidence="2">
    <location>
        <begin position="81"/>
        <end position="155"/>
    </location>
</feature>
<dbReference type="Pfam" id="PF00684">
    <property type="entry name" value="DnaJ_CXXCXGXG"/>
    <property type="match status" value="1"/>
</dbReference>
<gene>
    <name evidence="4" type="ORF">M6B38_334655</name>
    <name evidence="3" type="ORF">M6B38_419380</name>
</gene>
<evidence type="ECO:0000256" key="1">
    <source>
        <dbReference type="PROSITE-ProRule" id="PRU00546"/>
    </source>
</evidence>
<dbReference type="InterPro" id="IPR008971">
    <property type="entry name" value="HSP40/DnaJ_pept-bd"/>
</dbReference>
<dbReference type="PANTHER" id="PTHR43096">
    <property type="entry name" value="DNAJ HOMOLOG 1, MITOCHONDRIAL-RELATED"/>
    <property type="match status" value="1"/>
</dbReference>
<keyword evidence="1" id="KW-0863">Zinc-finger</keyword>
<dbReference type="GO" id="GO:0051082">
    <property type="term" value="F:unfolded protein binding"/>
    <property type="evidence" value="ECO:0007669"/>
    <property type="project" value="InterPro"/>
</dbReference>
<dbReference type="GO" id="GO:0008270">
    <property type="term" value="F:zinc ion binding"/>
    <property type="evidence" value="ECO:0007669"/>
    <property type="project" value="UniProtKB-KW"/>
</dbReference>
<dbReference type="PANTHER" id="PTHR43096:SF36">
    <property type="entry name" value="CHAPERONE PROTEIN DNAJ 1, MITOCHONDRIAL"/>
    <property type="match status" value="1"/>
</dbReference>
<dbReference type="AlphaFoldDB" id="A0AAX6FIC6"/>
<dbReference type="Proteomes" id="UP001140949">
    <property type="component" value="Unassembled WGS sequence"/>
</dbReference>
<dbReference type="Pfam" id="PF01556">
    <property type="entry name" value="DnaJ_C"/>
    <property type="match status" value="1"/>
</dbReference>
<evidence type="ECO:0000259" key="2">
    <source>
        <dbReference type="PROSITE" id="PS51188"/>
    </source>
</evidence>
<reference evidence="3" key="2">
    <citation type="submission" date="2023-04" db="EMBL/GenBank/DDBJ databases">
        <authorList>
            <person name="Bruccoleri R.E."/>
            <person name="Oakeley E.J."/>
            <person name="Faust A.-M."/>
            <person name="Dessus-Babus S."/>
            <person name="Altorfer M."/>
            <person name="Burckhardt D."/>
            <person name="Oertli M."/>
            <person name="Naumann U."/>
            <person name="Petersen F."/>
            <person name="Wong J."/>
        </authorList>
    </citation>
    <scope>NUCLEOTIDE SEQUENCE</scope>
    <source>
        <strain evidence="3">GSM-AAB239-AS_SAM_17_03QT</strain>
        <tissue evidence="3">Leaf</tissue>
    </source>
</reference>
<accession>A0AAX6FIC6</accession>
<dbReference type="Gene3D" id="2.60.260.20">
    <property type="entry name" value="Urease metallochaperone UreE, N-terminal domain"/>
    <property type="match status" value="1"/>
</dbReference>
<evidence type="ECO:0000313" key="5">
    <source>
        <dbReference type="Proteomes" id="UP001140949"/>
    </source>
</evidence>
<evidence type="ECO:0000313" key="4">
    <source>
        <dbReference type="EMBL" id="KAJ6834514.1"/>
    </source>
</evidence>
<organism evidence="3 5">
    <name type="scientific">Iris pallida</name>
    <name type="common">Sweet iris</name>
    <dbReference type="NCBI Taxonomy" id="29817"/>
    <lineage>
        <taxon>Eukaryota</taxon>
        <taxon>Viridiplantae</taxon>
        <taxon>Streptophyta</taxon>
        <taxon>Embryophyta</taxon>
        <taxon>Tracheophyta</taxon>
        <taxon>Spermatophyta</taxon>
        <taxon>Magnoliopsida</taxon>
        <taxon>Liliopsida</taxon>
        <taxon>Asparagales</taxon>
        <taxon>Iridaceae</taxon>
        <taxon>Iridoideae</taxon>
        <taxon>Irideae</taxon>
        <taxon>Iris</taxon>
    </lineage>
</organism>
<keyword evidence="5" id="KW-1185">Reference proteome</keyword>
<dbReference type="PROSITE" id="PS51188">
    <property type="entry name" value="ZF_CR"/>
    <property type="match status" value="1"/>
</dbReference>
<sequence length="240" mass="26632">MLMRLILQDPEKRAQYDRESLKGAEEIRHSVEDAKGYRSTNHPFSDTFYKIFSEVFEDERETYAADLQVELKLSFMEAAKGCTKHVSFSAQVPCESCYGRGHLINAKPSRCPTCNGVGRVTVFPFTSTCSSCKGQGKLIKDFCLVCEGSGMANGVKDVNVTIPAGFDSGDTICVPKAGNHGGRGIQPGNLYIELKVEKDPVFQRDGTDIYVDTRISFTQASNMLFLAIKLKYRPYPGKLK</sequence>
<protein>
    <submittedName>
        <fullName evidence="3">Chaperone protein dnaJ 1, mitochondrial isoform X2</fullName>
    </submittedName>
</protein>
<dbReference type="CDD" id="cd10747">
    <property type="entry name" value="DnaJ_C"/>
    <property type="match status" value="1"/>
</dbReference>
<dbReference type="GO" id="GO:0005737">
    <property type="term" value="C:cytoplasm"/>
    <property type="evidence" value="ECO:0007669"/>
    <property type="project" value="TreeGrafter"/>
</dbReference>
<keyword evidence="1" id="KW-0862">Zinc</keyword>
<name>A0AAX6FIC6_IRIPA</name>
<reference evidence="3" key="1">
    <citation type="journal article" date="2023" name="GigaByte">
        <title>Genome assembly of the bearded iris, Iris pallida Lam.</title>
        <authorList>
            <person name="Bruccoleri R.E."/>
            <person name="Oakeley E.J."/>
            <person name="Faust A.M.E."/>
            <person name="Altorfer M."/>
            <person name="Dessus-Babus S."/>
            <person name="Burckhardt D."/>
            <person name="Oertli M."/>
            <person name="Naumann U."/>
            <person name="Petersen F."/>
            <person name="Wong J."/>
        </authorList>
    </citation>
    <scope>NUCLEOTIDE SEQUENCE</scope>
    <source>
        <strain evidence="3">GSM-AAB239-AS_SAM_17_03QT</strain>
    </source>
</reference>
<keyword evidence="1" id="KW-0479">Metal-binding</keyword>
<dbReference type="SUPFAM" id="SSF49493">
    <property type="entry name" value="HSP40/DnaJ peptide-binding domain"/>
    <property type="match status" value="1"/>
</dbReference>
<feature type="zinc finger region" description="CR-type" evidence="1">
    <location>
        <begin position="81"/>
        <end position="155"/>
    </location>
</feature>
<dbReference type="Gene3D" id="2.10.230.10">
    <property type="entry name" value="Heat shock protein DnaJ, cysteine-rich domain"/>
    <property type="match status" value="1"/>
</dbReference>
<dbReference type="InterPro" id="IPR001305">
    <property type="entry name" value="HSP_DnaJ_Cys-rich_dom"/>
</dbReference>
<dbReference type="GO" id="GO:0042026">
    <property type="term" value="P:protein refolding"/>
    <property type="evidence" value="ECO:0007669"/>
    <property type="project" value="TreeGrafter"/>
</dbReference>
<dbReference type="InterPro" id="IPR002939">
    <property type="entry name" value="DnaJ_C"/>
</dbReference>
<comment type="caution">
    <text evidence="3">The sequence shown here is derived from an EMBL/GenBank/DDBJ whole genome shotgun (WGS) entry which is preliminary data.</text>
</comment>
<dbReference type="EMBL" id="JANAVB010014398">
    <property type="protein sequence ID" value="KAJ6834514.1"/>
    <property type="molecule type" value="Genomic_DNA"/>
</dbReference>
<proteinExistence type="predicted"/>